<organism evidence="6">
    <name type="scientific">marine metagenome</name>
    <dbReference type="NCBI Taxonomy" id="408172"/>
    <lineage>
        <taxon>unclassified sequences</taxon>
        <taxon>metagenomes</taxon>
        <taxon>ecological metagenomes</taxon>
    </lineage>
</organism>
<feature type="domain" description="NAD(P)-binding" evidence="5">
    <location>
        <begin position="1"/>
        <end position="175"/>
    </location>
</feature>
<dbReference type="PANTHER" id="PTHR43715:SF1">
    <property type="entry name" value="GDP-MANNOSE 4,6 DEHYDRATASE"/>
    <property type="match status" value="1"/>
</dbReference>
<evidence type="ECO:0000256" key="4">
    <source>
        <dbReference type="ARBA" id="ARBA00023239"/>
    </source>
</evidence>
<dbReference type="Gene3D" id="3.40.50.720">
    <property type="entry name" value="NAD(P)-binding Rossmann-like Domain"/>
    <property type="match status" value="1"/>
</dbReference>
<evidence type="ECO:0000256" key="3">
    <source>
        <dbReference type="ARBA" id="ARBA00011989"/>
    </source>
</evidence>
<reference evidence="6" key="1">
    <citation type="submission" date="2018-05" db="EMBL/GenBank/DDBJ databases">
        <authorList>
            <person name="Lanie J.A."/>
            <person name="Ng W.-L."/>
            <person name="Kazmierczak K.M."/>
            <person name="Andrzejewski T.M."/>
            <person name="Davidsen T.M."/>
            <person name="Wayne K.J."/>
            <person name="Tettelin H."/>
            <person name="Glass J.I."/>
            <person name="Rusch D."/>
            <person name="Podicherti R."/>
            <person name="Tsui H.-C.T."/>
            <person name="Winkler M.E."/>
        </authorList>
    </citation>
    <scope>NUCLEOTIDE SEQUENCE</scope>
</reference>
<gene>
    <name evidence="6" type="ORF">METZ01_LOCUS399211</name>
</gene>
<keyword evidence="4" id="KW-0456">Lyase</keyword>
<evidence type="ECO:0000259" key="5">
    <source>
        <dbReference type="Pfam" id="PF16363"/>
    </source>
</evidence>
<dbReference type="EC" id="4.2.1.47" evidence="3"/>
<dbReference type="Gene3D" id="3.90.25.10">
    <property type="entry name" value="UDP-galactose 4-epimerase, domain 1"/>
    <property type="match status" value="1"/>
</dbReference>
<dbReference type="InterPro" id="IPR036291">
    <property type="entry name" value="NAD(P)-bd_dom_sf"/>
</dbReference>
<evidence type="ECO:0000313" key="6">
    <source>
        <dbReference type="EMBL" id="SVD46357.1"/>
    </source>
</evidence>
<comment type="similarity">
    <text evidence="2">Belongs to the NAD(P)-dependent epimerase/dehydratase family. GDP-mannose 4,6-dehydratase subfamily.</text>
</comment>
<dbReference type="EMBL" id="UINC01152263">
    <property type="protein sequence ID" value="SVD46357.1"/>
    <property type="molecule type" value="Genomic_DNA"/>
</dbReference>
<comment type="cofactor">
    <cofactor evidence="1">
        <name>NADP(+)</name>
        <dbReference type="ChEBI" id="CHEBI:58349"/>
    </cofactor>
</comment>
<evidence type="ECO:0000256" key="1">
    <source>
        <dbReference type="ARBA" id="ARBA00001937"/>
    </source>
</evidence>
<dbReference type="AlphaFoldDB" id="A0A382VIM8"/>
<feature type="non-terminal residue" evidence="6">
    <location>
        <position position="1"/>
    </location>
</feature>
<dbReference type="SUPFAM" id="SSF51735">
    <property type="entry name" value="NAD(P)-binding Rossmann-fold domains"/>
    <property type="match status" value="1"/>
</dbReference>
<dbReference type="InterPro" id="IPR006368">
    <property type="entry name" value="GDP_Man_deHydtase"/>
</dbReference>
<sequence>YREAYNIFASNGILFNHESPMRGETFVSRKITRAATRILLGLQESLLIGNLNAKRDWGHAKDYIKSMWLILQQKKPDDFVIATGQNYSVREFILKSFETLGIEIGFKGKGKNEVGYISKLKKSIKHLKVNDEIIKVDPIYYRPSEVDTLLGDSSKARKILKWKPEYNFDDLVKEMIEQDLLIARKEKLIKDI</sequence>
<name>A0A382VIM8_9ZZZZ</name>
<dbReference type="GO" id="GO:0042351">
    <property type="term" value="P:'de novo' GDP-L-fucose biosynthetic process"/>
    <property type="evidence" value="ECO:0007669"/>
    <property type="project" value="TreeGrafter"/>
</dbReference>
<dbReference type="InterPro" id="IPR016040">
    <property type="entry name" value="NAD(P)-bd_dom"/>
</dbReference>
<protein>
    <recommendedName>
        <fullName evidence="3">GDP-mannose 4,6-dehydratase</fullName>
        <ecNumber evidence="3">4.2.1.47</ecNumber>
    </recommendedName>
</protein>
<proteinExistence type="inferred from homology"/>
<dbReference type="Pfam" id="PF16363">
    <property type="entry name" value="GDP_Man_Dehyd"/>
    <property type="match status" value="1"/>
</dbReference>
<accession>A0A382VIM8</accession>
<evidence type="ECO:0000256" key="2">
    <source>
        <dbReference type="ARBA" id="ARBA00009263"/>
    </source>
</evidence>
<dbReference type="GO" id="GO:0008446">
    <property type="term" value="F:GDP-mannose 4,6-dehydratase activity"/>
    <property type="evidence" value="ECO:0007669"/>
    <property type="project" value="UniProtKB-EC"/>
</dbReference>
<dbReference type="PANTHER" id="PTHR43715">
    <property type="entry name" value="GDP-MANNOSE 4,6-DEHYDRATASE"/>
    <property type="match status" value="1"/>
</dbReference>